<evidence type="ECO:0000256" key="13">
    <source>
        <dbReference type="ARBA" id="ARBA00023796"/>
    </source>
</evidence>
<evidence type="ECO:0000259" key="18">
    <source>
        <dbReference type="PROSITE" id="PS51767"/>
    </source>
</evidence>
<dbReference type="Pfam" id="PF07966">
    <property type="entry name" value="A1_Propeptide"/>
    <property type="match status" value="1"/>
</dbReference>
<evidence type="ECO:0000256" key="14">
    <source>
        <dbReference type="ARBA" id="ARBA00023821"/>
    </source>
</evidence>
<keyword evidence="6" id="KW-0064">Aspartyl protease</keyword>
<keyword evidence="7" id="KW-0222">Digestion</keyword>
<reference evidence="19" key="1">
    <citation type="submission" date="2025-08" db="UniProtKB">
        <authorList>
            <consortium name="Ensembl"/>
        </authorList>
    </citation>
    <scope>IDENTIFICATION</scope>
</reference>
<dbReference type="PROSITE" id="PS00141">
    <property type="entry name" value="ASP_PROTEASE"/>
    <property type="match status" value="1"/>
</dbReference>
<keyword evidence="3" id="KW-0964">Secreted</keyword>
<evidence type="ECO:0000256" key="12">
    <source>
        <dbReference type="ARBA" id="ARBA00023749"/>
    </source>
</evidence>
<keyword evidence="10" id="KW-1015">Disulfide bond</keyword>
<evidence type="ECO:0000313" key="20">
    <source>
        <dbReference type="Proteomes" id="UP000694415"/>
    </source>
</evidence>
<dbReference type="GeneTree" id="ENSGT00940000160626"/>
<dbReference type="PANTHER" id="PTHR47966">
    <property type="entry name" value="BETA-SITE APP-CLEAVING ENZYME, ISOFORM A-RELATED"/>
    <property type="match status" value="1"/>
</dbReference>
<dbReference type="AlphaFoldDB" id="A0A8C6IKZ1"/>
<keyword evidence="8" id="KW-0378">Hydrolase</keyword>
<evidence type="ECO:0000256" key="16">
    <source>
        <dbReference type="SAM" id="MobiDB-lite"/>
    </source>
</evidence>
<evidence type="ECO:0000256" key="8">
    <source>
        <dbReference type="ARBA" id="ARBA00022801"/>
    </source>
</evidence>
<evidence type="ECO:0000256" key="2">
    <source>
        <dbReference type="ARBA" id="ARBA00007447"/>
    </source>
</evidence>
<dbReference type="Gene3D" id="6.10.140.60">
    <property type="match status" value="1"/>
</dbReference>
<comment type="similarity">
    <text evidence="2">Belongs to the peptidase A1 family.</text>
</comment>
<dbReference type="InterPro" id="IPR001969">
    <property type="entry name" value="Aspartic_peptidase_AS"/>
</dbReference>
<feature type="compositionally biased region" description="Low complexity" evidence="16">
    <location>
        <begin position="112"/>
        <end position="130"/>
    </location>
</feature>
<name>A0A8C6IKZ1_MUSSI</name>
<evidence type="ECO:0000256" key="9">
    <source>
        <dbReference type="ARBA" id="ARBA00023145"/>
    </source>
</evidence>
<evidence type="ECO:0000313" key="19">
    <source>
        <dbReference type="Ensembl" id="ENSMSIP00000038109.1"/>
    </source>
</evidence>
<reference evidence="19" key="2">
    <citation type="submission" date="2025-09" db="UniProtKB">
        <authorList>
            <consortium name="Ensembl"/>
        </authorList>
    </citation>
    <scope>IDENTIFICATION</scope>
</reference>
<dbReference type="SUPFAM" id="SSF50630">
    <property type="entry name" value="Acid proteases"/>
    <property type="match status" value="1"/>
</dbReference>
<dbReference type="InterPro" id="IPR012848">
    <property type="entry name" value="Aspartic_peptidase_N"/>
</dbReference>
<feature type="signal peptide" evidence="17">
    <location>
        <begin position="1"/>
        <end position="16"/>
    </location>
</feature>
<evidence type="ECO:0000256" key="6">
    <source>
        <dbReference type="ARBA" id="ARBA00022750"/>
    </source>
</evidence>
<dbReference type="Gene3D" id="2.40.70.10">
    <property type="entry name" value="Acid Proteases"/>
    <property type="match status" value="1"/>
</dbReference>
<dbReference type="GO" id="GO:0004190">
    <property type="term" value="F:aspartic-type endopeptidase activity"/>
    <property type="evidence" value="ECO:0007669"/>
    <property type="project" value="UniProtKB-KW"/>
</dbReference>
<comment type="function">
    <text evidence="12">Hydrolyzes a variety of proteins.</text>
</comment>
<dbReference type="InterPro" id="IPR033121">
    <property type="entry name" value="PEPTIDASE_A1"/>
</dbReference>
<dbReference type="PANTHER" id="PTHR47966:SF72">
    <property type="entry name" value="GASTRICSIN"/>
    <property type="match status" value="1"/>
</dbReference>
<dbReference type="InterPro" id="IPR001461">
    <property type="entry name" value="Aspartic_peptidase_A1"/>
</dbReference>
<dbReference type="GO" id="GO:0006508">
    <property type="term" value="P:proteolysis"/>
    <property type="evidence" value="ECO:0007669"/>
    <property type="project" value="UniProtKB-KW"/>
</dbReference>
<evidence type="ECO:0000256" key="10">
    <source>
        <dbReference type="ARBA" id="ARBA00023157"/>
    </source>
</evidence>
<dbReference type="Pfam" id="PF00026">
    <property type="entry name" value="Asp"/>
    <property type="match status" value="1"/>
</dbReference>
<evidence type="ECO:0000256" key="3">
    <source>
        <dbReference type="ARBA" id="ARBA00022525"/>
    </source>
</evidence>
<dbReference type="GO" id="GO:0005615">
    <property type="term" value="C:extracellular space"/>
    <property type="evidence" value="ECO:0007669"/>
    <property type="project" value="TreeGrafter"/>
</dbReference>
<comment type="subcellular location">
    <subcellularLocation>
        <location evidence="1">Secreted</location>
    </subcellularLocation>
</comment>
<evidence type="ECO:0000256" key="11">
    <source>
        <dbReference type="ARBA" id="ARBA00023733"/>
    </source>
</evidence>
<evidence type="ECO:0000256" key="5">
    <source>
        <dbReference type="ARBA" id="ARBA00022729"/>
    </source>
</evidence>
<proteinExistence type="inferred from homology"/>
<dbReference type="Proteomes" id="UP000694415">
    <property type="component" value="Unplaced"/>
</dbReference>
<evidence type="ECO:0000256" key="4">
    <source>
        <dbReference type="ARBA" id="ARBA00022670"/>
    </source>
</evidence>
<feature type="region of interest" description="Disordered" evidence="16">
    <location>
        <begin position="111"/>
        <end position="130"/>
    </location>
</feature>
<evidence type="ECO:0000256" key="1">
    <source>
        <dbReference type="ARBA" id="ARBA00004613"/>
    </source>
</evidence>
<protein>
    <recommendedName>
        <fullName evidence="14">Gastricsin</fullName>
        <ecNumber evidence="13">3.4.23.3</ecNumber>
    </recommendedName>
    <alternativeName>
        <fullName evidence="15">Pepsinogen C</fullName>
    </alternativeName>
</protein>
<sequence length="130" mass="14459">MKWMVVALLCLPLLEAALIRVPLKKMKSIRETMKEQGVLKDFLKNHKYDPGQKYHFGKFGDYSVLYEPMAYMDASYYGEISIGTPPQNFLVLFDTGSSNLWVPPPTTLKGRPSPCSTAPAALPASSAMTL</sequence>
<comment type="catalytic activity">
    <reaction evidence="11">
        <text>More restricted specificity than pepsin A, but shows preferential cleavage at Tyr-|-Xaa bonds. High activity on hemoglobin.</text>
        <dbReference type="EC" id="3.4.23.3"/>
    </reaction>
</comment>
<keyword evidence="5 17" id="KW-0732">Signal</keyword>
<evidence type="ECO:0000256" key="17">
    <source>
        <dbReference type="SAM" id="SignalP"/>
    </source>
</evidence>
<dbReference type="GO" id="GO:0007586">
    <property type="term" value="P:digestion"/>
    <property type="evidence" value="ECO:0007669"/>
    <property type="project" value="UniProtKB-KW"/>
</dbReference>
<organism evidence="19 20">
    <name type="scientific">Mus spicilegus</name>
    <name type="common">Mound-building mouse</name>
    <dbReference type="NCBI Taxonomy" id="10103"/>
    <lineage>
        <taxon>Eukaryota</taxon>
        <taxon>Metazoa</taxon>
        <taxon>Chordata</taxon>
        <taxon>Craniata</taxon>
        <taxon>Vertebrata</taxon>
        <taxon>Euteleostomi</taxon>
        <taxon>Mammalia</taxon>
        <taxon>Eutheria</taxon>
        <taxon>Euarchontoglires</taxon>
        <taxon>Glires</taxon>
        <taxon>Rodentia</taxon>
        <taxon>Myomorpha</taxon>
        <taxon>Muroidea</taxon>
        <taxon>Muridae</taxon>
        <taxon>Murinae</taxon>
        <taxon>Mus</taxon>
        <taxon>Mus</taxon>
    </lineage>
</organism>
<dbReference type="PROSITE" id="PS51767">
    <property type="entry name" value="PEPTIDASE_A1"/>
    <property type="match status" value="1"/>
</dbReference>
<evidence type="ECO:0000256" key="7">
    <source>
        <dbReference type="ARBA" id="ARBA00022757"/>
    </source>
</evidence>
<keyword evidence="9" id="KW-0865">Zymogen</keyword>
<dbReference type="InterPro" id="IPR021109">
    <property type="entry name" value="Peptidase_aspartic_dom_sf"/>
</dbReference>
<feature type="chain" id="PRO_5034771581" description="Gastricsin" evidence="17">
    <location>
        <begin position="17"/>
        <end position="130"/>
    </location>
</feature>
<feature type="domain" description="Peptidase A1" evidence="18">
    <location>
        <begin position="76"/>
        <end position="130"/>
    </location>
</feature>
<dbReference type="EC" id="3.4.23.3" evidence="13"/>
<evidence type="ECO:0000256" key="15">
    <source>
        <dbReference type="ARBA" id="ARBA00033248"/>
    </source>
</evidence>
<dbReference type="Ensembl" id="ENSMSIT00000048067.1">
    <property type="protein sequence ID" value="ENSMSIP00000038109.1"/>
    <property type="gene ID" value="ENSMSIG00000031742.1"/>
</dbReference>
<keyword evidence="4" id="KW-0645">Protease</keyword>
<accession>A0A8C6IKZ1</accession>
<keyword evidence="20" id="KW-1185">Reference proteome</keyword>